<feature type="region of interest" description="Disordered" evidence="12">
    <location>
        <begin position="54"/>
        <end position="93"/>
    </location>
</feature>
<evidence type="ECO:0000256" key="8">
    <source>
        <dbReference type="ARBA" id="ARBA00022853"/>
    </source>
</evidence>
<evidence type="ECO:0000256" key="10">
    <source>
        <dbReference type="ARBA" id="ARBA00023242"/>
    </source>
</evidence>
<feature type="region of interest" description="Disordered" evidence="12">
    <location>
        <begin position="112"/>
        <end position="444"/>
    </location>
</feature>
<feature type="compositionally biased region" description="Low complexity" evidence="12">
    <location>
        <begin position="72"/>
        <end position="86"/>
    </location>
</feature>
<dbReference type="GO" id="GO:0070776">
    <property type="term" value="C:MOZ/MORF histone acetyltransferase complex"/>
    <property type="evidence" value="ECO:0007669"/>
    <property type="project" value="TreeGrafter"/>
</dbReference>
<feature type="compositionally biased region" description="Low complexity" evidence="12">
    <location>
        <begin position="781"/>
        <end position="793"/>
    </location>
</feature>
<feature type="compositionally biased region" description="Low complexity" evidence="12">
    <location>
        <begin position="239"/>
        <end position="251"/>
    </location>
</feature>
<evidence type="ECO:0000256" key="4">
    <source>
        <dbReference type="ARBA" id="ARBA00022679"/>
    </source>
</evidence>
<comment type="caution">
    <text evidence="14">The sequence shown here is derived from an EMBL/GenBank/DDBJ whole genome shotgun (WGS) entry which is preliminary data.</text>
</comment>
<feature type="compositionally biased region" description="Low complexity" evidence="12">
    <location>
        <begin position="1095"/>
        <end position="1111"/>
    </location>
</feature>
<dbReference type="Pfam" id="PF17772">
    <property type="entry name" value="zf-MYST"/>
    <property type="match status" value="1"/>
</dbReference>
<dbReference type="FunFam" id="3.30.60.60:FF:000001">
    <property type="entry name" value="Histone acetyltransferase"/>
    <property type="match status" value="1"/>
</dbReference>
<feature type="region of interest" description="Disordered" evidence="12">
    <location>
        <begin position="771"/>
        <end position="800"/>
    </location>
</feature>
<feature type="compositionally biased region" description="Low complexity" evidence="12">
    <location>
        <begin position="1178"/>
        <end position="1193"/>
    </location>
</feature>
<name>A0AAV5TSN2_9BILA</name>
<evidence type="ECO:0000256" key="5">
    <source>
        <dbReference type="ARBA" id="ARBA00022723"/>
    </source>
</evidence>
<keyword evidence="15" id="KW-1185">Reference proteome</keyword>
<keyword evidence="5" id="KW-0479">Metal-binding</keyword>
<dbReference type="InterPro" id="IPR050603">
    <property type="entry name" value="MYST_HAT"/>
</dbReference>
<dbReference type="FunFam" id="3.40.630.30:FF:000001">
    <property type="entry name" value="Histone acetyltransferase"/>
    <property type="match status" value="1"/>
</dbReference>
<feature type="non-terminal residue" evidence="14">
    <location>
        <position position="1"/>
    </location>
</feature>
<feature type="region of interest" description="Disordered" evidence="12">
    <location>
        <begin position="871"/>
        <end position="1083"/>
    </location>
</feature>
<feature type="region of interest" description="Disordered" evidence="12">
    <location>
        <begin position="832"/>
        <end position="855"/>
    </location>
</feature>
<evidence type="ECO:0000256" key="9">
    <source>
        <dbReference type="ARBA" id="ARBA00022990"/>
    </source>
</evidence>
<organism evidence="14 15">
    <name type="scientific">Pristionchus entomophagus</name>
    <dbReference type="NCBI Taxonomy" id="358040"/>
    <lineage>
        <taxon>Eukaryota</taxon>
        <taxon>Metazoa</taxon>
        <taxon>Ecdysozoa</taxon>
        <taxon>Nematoda</taxon>
        <taxon>Chromadorea</taxon>
        <taxon>Rhabditida</taxon>
        <taxon>Rhabditina</taxon>
        <taxon>Diplogasteromorpha</taxon>
        <taxon>Diplogasteroidea</taxon>
        <taxon>Neodiplogasteridae</taxon>
        <taxon>Pristionchus</taxon>
    </lineage>
</organism>
<dbReference type="Gene3D" id="3.40.630.30">
    <property type="match status" value="1"/>
</dbReference>
<feature type="compositionally biased region" description="Low complexity" evidence="12">
    <location>
        <begin position="1408"/>
        <end position="1427"/>
    </location>
</feature>
<evidence type="ECO:0000256" key="1">
    <source>
        <dbReference type="ARBA" id="ARBA00004123"/>
    </source>
</evidence>
<dbReference type="InterPro" id="IPR016181">
    <property type="entry name" value="Acyl_CoA_acyltransferase"/>
</dbReference>
<dbReference type="PROSITE" id="PS51726">
    <property type="entry name" value="MYST_HAT"/>
    <property type="match status" value="1"/>
</dbReference>
<feature type="compositionally biased region" description="Basic and acidic residues" evidence="12">
    <location>
        <begin position="309"/>
        <end position="329"/>
    </location>
</feature>
<feature type="compositionally biased region" description="Low complexity" evidence="12">
    <location>
        <begin position="1713"/>
        <end position="1722"/>
    </location>
</feature>
<feature type="compositionally biased region" description="Low complexity" evidence="12">
    <location>
        <begin position="885"/>
        <end position="895"/>
    </location>
</feature>
<dbReference type="Gene3D" id="1.10.10.10">
    <property type="entry name" value="Winged helix-like DNA-binding domain superfamily/Winged helix DNA-binding domain"/>
    <property type="match status" value="1"/>
</dbReference>
<evidence type="ECO:0000256" key="7">
    <source>
        <dbReference type="ARBA" id="ARBA00022833"/>
    </source>
</evidence>
<dbReference type="Gene3D" id="3.30.60.60">
    <property type="entry name" value="N-acetyl transferase-like"/>
    <property type="match status" value="1"/>
</dbReference>
<keyword evidence="10" id="KW-0539">Nucleus</keyword>
<feature type="compositionally biased region" description="Basic residues" evidence="12">
    <location>
        <begin position="1016"/>
        <end position="1030"/>
    </location>
</feature>
<feature type="compositionally biased region" description="Low complexity" evidence="12">
    <location>
        <begin position="382"/>
        <end position="407"/>
    </location>
</feature>
<evidence type="ECO:0000256" key="12">
    <source>
        <dbReference type="SAM" id="MobiDB-lite"/>
    </source>
</evidence>
<evidence type="ECO:0000259" key="13">
    <source>
        <dbReference type="PROSITE" id="PS51726"/>
    </source>
</evidence>
<feature type="active site" description="Proton donor/acceptor" evidence="11">
    <location>
        <position position="665"/>
    </location>
</feature>
<feature type="region of interest" description="Disordered" evidence="12">
    <location>
        <begin position="1095"/>
        <end position="1427"/>
    </location>
</feature>
<dbReference type="GO" id="GO:0003712">
    <property type="term" value="F:transcription coregulator activity"/>
    <property type="evidence" value="ECO:0007669"/>
    <property type="project" value="TreeGrafter"/>
</dbReference>
<comment type="similarity">
    <text evidence="2">Belongs to the MYST (SAS/MOZ) family.</text>
</comment>
<feature type="compositionally biased region" description="Low complexity" evidence="12">
    <location>
        <begin position="152"/>
        <end position="164"/>
    </location>
</feature>
<keyword evidence="6" id="KW-0863">Zinc-finger</keyword>
<feature type="compositionally biased region" description="Polar residues" evidence="12">
    <location>
        <begin position="1053"/>
        <end position="1066"/>
    </location>
</feature>
<feature type="compositionally biased region" description="Basic and acidic residues" evidence="12">
    <location>
        <begin position="408"/>
        <end position="431"/>
    </location>
</feature>
<feature type="compositionally biased region" description="Low complexity" evidence="12">
    <location>
        <begin position="1217"/>
        <end position="1228"/>
    </location>
</feature>
<feature type="compositionally biased region" description="Polar residues" evidence="12">
    <location>
        <begin position="1666"/>
        <end position="1677"/>
    </location>
</feature>
<feature type="compositionally biased region" description="Polar residues" evidence="12">
    <location>
        <begin position="1622"/>
        <end position="1639"/>
    </location>
</feature>
<dbReference type="GO" id="GO:0003682">
    <property type="term" value="F:chromatin binding"/>
    <property type="evidence" value="ECO:0007669"/>
    <property type="project" value="TreeGrafter"/>
</dbReference>
<dbReference type="InterPro" id="IPR002717">
    <property type="entry name" value="HAT_MYST-type"/>
</dbReference>
<keyword evidence="9" id="KW-0007">Acetylation</keyword>
<dbReference type="GO" id="GO:0040029">
    <property type="term" value="P:epigenetic regulation of gene expression"/>
    <property type="evidence" value="ECO:0007669"/>
    <property type="project" value="UniProtKB-ARBA"/>
</dbReference>
<feature type="domain" description="MYST-type HAT" evidence="13">
    <location>
        <begin position="489"/>
        <end position="769"/>
    </location>
</feature>
<evidence type="ECO:0000256" key="6">
    <source>
        <dbReference type="ARBA" id="ARBA00022771"/>
    </source>
</evidence>
<dbReference type="InterPro" id="IPR036388">
    <property type="entry name" value="WH-like_DNA-bd_sf"/>
</dbReference>
<dbReference type="SUPFAM" id="SSF55729">
    <property type="entry name" value="Acyl-CoA N-acyltransferases (Nat)"/>
    <property type="match status" value="1"/>
</dbReference>
<feature type="compositionally biased region" description="Basic and acidic residues" evidence="12">
    <location>
        <begin position="1166"/>
        <end position="1177"/>
    </location>
</feature>
<dbReference type="GO" id="GO:0008270">
    <property type="term" value="F:zinc ion binding"/>
    <property type="evidence" value="ECO:0007669"/>
    <property type="project" value="UniProtKB-KW"/>
</dbReference>
<feature type="compositionally biased region" description="Low complexity" evidence="12">
    <location>
        <begin position="1118"/>
        <end position="1130"/>
    </location>
</feature>
<feature type="compositionally biased region" description="Low complexity" evidence="12">
    <location>
        <begin position="946"/>
        <end position="969"/>
    </location>
</feature>
<dbReference type="EC" id="2.3.1.48" evidence="3"/>
<feature type="compositionally biased region" description="Low complexity" evidence="12">
    <location>
        <begin position="1321"/>
        <end position="1349"/>
    </location>
</feature>
<comment type="subcellular location">
    <subcellularLocation>
        <location evidence="1">Nucleus</location>
    </subcellularLocation>
</comment>
<feature type="compositionally biased region" description="Low complexity" evidence="12">
    <location>
        <begin position="989"/>
        <end position="1001"/>
    </location>
</feature>
<dbReference type="Pfam" id="PF01853">
    <property type="entry name" value="MOZ_SAS"/>
    <property type="match status" value="1"/>
</dbReference>
<dbReference type="GO" id="GO:0006357">
    <property type="term" value="P:regulation of transcription by RNA polymerase II"/>
    <property type="evidence" value="ECO:0007669"/>
    <property type="project" value="TreeGrafter"/>
</dbReference>
<feature type="compositionally biased region" description="Polar residues" evidence="12">
    <location>
        <begin position="1581"/>
        <end position="1601"/>
    </location>
</feature>
<feature type="region of interest" description="Disordered" evidence="12">
    <location>
        <begin position="1617"/>
        <end position="1745"/>
    </location>
</feature>
<keyword evidence="7" id="KW-0862">Zinc</keyword>
<dbReference type="EMBL" id="BTSX01000004">
    <property type="protein sequence ID" value="GMS97234.1"/>
    <property type="molecule type" value="Genomic_DNA"/>
</dbReference>
<proteinExistence type="inferred from homology"/>
<feature type="compositionally biased region" description="Polar residues" evidence="12">
    <location>
        <begin position="837"/>
        <end position="846"/>
    </location>
</feature>
<keyword evidence="4" id="KW-0808">Transferase</keyword>
<feature type="compositionally biased region" description="Basic and acidic residues" evidence="12">
    <location>
        <begin position="897"/>
        <end position="922"/>
    </location>
</feature>
<evidence type="ECO:0000313" key="15">
    <source>
        <dbReference type="Proteomes" id="UP001432027"/>
    </source>
</evidence>
<dbReference type="PANTHER" id="PTHR10615">
    <property type="entry name" value="HISTONE ACETYLTRANSFERASE"/>
    <property type="match status" value="1"/>
</dbReference>
<feature type="non-terminal residue" evidence="14">
    <location>
        <position position="1745"/>
    </location>
</feature>
<evidence type="ECO:0000313" key="14">
    <source>
        <dbReference type="EMBL" id="GMS97234.1"/>
    </source>
</evidence>
<feature type="compositionally biased region" description="Low complexity" evidence="12">
    <location>
        <begin position="1733"/>
        <end position="1745"/>
    </location>
</feature>
<reference evidence="14" key="1">
    <citation type="submission" date="2023-10" db="EMBL/GenBank/DDBJ databases">
        <title>Genome assembly of Pristionchus species.</title>
        <authorList>
            <person name="Yoshida K."/>
            <person name="Sommer R.J."/>
        </authorList>
    </citation>
    <scope>NUCLEOTIDE SEQUENCE</scope>
    <source>
        <strain evidence="14">RS0144</strain>
    </source>
</reference>
<evidence type="ECO:0000256" key="11">
    <source>
        <dbReference type="PIRSR" id="PIRSR602717-51"/>
    </source>
</evidence>
<feature type="compositionally biased region" description="Low complexity" evidence="12">
    <location>
        <begin position="1278"/>
        <end position="1288"/>
    </location>
</feature>
<protein>
    <recommendedName>
        <fullName evidence="3">histone acetyltransferase</fullName>
        <ecNumber evidence="3">2.3.1.48</ecNumber>
    </recommendedName>
</protein>
<dbReference type="GO" id="GO:0005634">
    <property type="term" value="C:nucleus"/>
    <property type="evidence" value="ECO:0007669"/>
    <property type="project" value="UniProtKB-SubCell"/>
</dbReference>
<feature type="region of interest" description="Disordered" evidence="12">
    <location>
        <begin position="1523"/>
        <end position="1542"/>
    </location>
</feature>
<keyword evidence="8" id="KW-0156">Chromatin regulator</keyword>
<feature type="region of interest" description="Disordered" evidence="12">
    <location>
        <begin position="1573"/>
        <end position="1604"/>
    </location>
</feature>
<dbReference type="InterPro" id="IPR040706">
    <property type="entry name" value="Zf-MYST"/>
</dbReference>
<dbReference type="PANTHER" id="PTHR10615:SF217">
    <property type="entry name" value="HISTONE ACETYLTRANSFERASE"/>
    <property type="match status" value="1"/>
</dbReference>
<feature type="compositionally biased region" description="Basic residues" evidence="12">
    <location>
        <begin position="1194"/>
        <end position="1208"/>
    </location>
</feature>
<sequence>QPTSWNPLAWCPECYRPCHIRSCAEQQPPKGVKEELDAPPTVHLCTDCGGQRLQTTPVKKDPEPLSPVSLPATCSSASSSAAMTTTPGSEKSVVGKLADSLTAYFTPSCEGRRRHKQINTHENSTSDEEPDDRAMQHMHPLTVEVTHGEGSSGMASKTPPSSSSSHHRRGEHLHDALSPYFSAASGKRRSAVKGEYARMQGGSGSASGDVGLLSPLGGMGGVSVQGELLTPRRSRGRPPRNSSIIGSPPSSAKEEPEDEAEEREKMAHVSPRKSNGSSPSKKRGGDEEDWRGGRSTQNSAAAALFSSPDDEKRKGKGSVKRESESESSPRRGKSSRHPPTPSTVAAAPKSPAPKRIKREARSSEEDTSQLDSTDSEDKPLMRRAGAAPRTPSAAAAATPSTSTAAAASEKKSSKKRKDENRKSGSRKDAVRAHSPLESTGTGAGSSIAGFEAWADHKITADQWAGYEACTARANEGIEKTELLTADGSEIPRWPETICFGRWEMETWFTAPYPSEYANTKKLFLCEFCLKYMRTLPQLVRHAKKCAARHPPGNEIYRKGDVSVFEVDGNVAGVYCQNLCLLAKLYLDHKTLYYDVEPFLFYIVTKNDDKGCHFVGYFSKEKYSAQKFNLSCIVTLPCYHKQGFGRFLIDFSYLLTRREKMVGTPERPLSDLGRVSYAAYWKSALLEYMRKIFKVEKRTEFSLSDIAVDTGISLYDAVEVMEALGILVKSENSGCVEFLYKEDLVEAHWKKAQANKERIWIDDSALRWRPTQHTPSKDFGAVRSPPRVVSPTPSHGITPTGVPVAACGSTIKRGPLAAANAGPAGAAAAAAAAGASSPRKSNPTPSRINDKKRSAVRNLKLTDLGFIATPKATSTPARKSRRIAVASEDSSLASTSSDEEKKTETKSSCKNDSARRRNKRSEDSDSSDEEREKDEKATPKKRPTAPPSTSSGRRASGASRSGGAVASSPSKSRKRGGMKRDSEDDEEGEVSSTYATTSSSSESESDHDSSFHPQTGKARRPPPSKGKKGSKGGKPTPSIPKKGKQVPQKGGKKNGTTVNAAASSSPQPVMVNNKKKELKSPGKVFPPNYLQTIAARKQQSAAAAAAAESAAAPSCSTQAEVCAATAAAAGETADDGRPASPADSLCSTATIPMRQAPDATDQSMMTDDAHESEGREHTPGPSASAMSSCPSSTARGRKMEKRRNGRIRRGSSEEEQSDSSVGGSSSGSSLFRAASPRPMGDRVPSTSGGTMNMGWDEEETDPDRTIRMEMGDGAPPPVSSSSSSERPPSLQVMSPIQRQPEEPEQPTLGALLSEEMAKGRPSSSAAAASTASTLQLSQSRKSSDAVAAAAAPPPLLINGACKPSPHSVLSGVPPSAVAASCSTDSEDDAPPCLSPQYGRGEGEGDFSTAGAGASSSNEDGGASSDASAAPILAPSNVTRSISLDHTSAAATATSAASSSHGLMGRRISEQSCAVAAAAAAAYDPFSSPPKAPLPHADQLLSARPSMDVGVSHQELNFGMAPNSLHGRLSGGEGGPGPPACAQQTSPMLQLHQTTPILQQTQQLHATPHMMSYPGSASGGGMQSTPGSVPSAHNTPESMMQQSQTTPLMQQTQKMQQLQQQPQFTSPNLQQQMYSQQPSSVHSTHSGHHDMSGGGGGPGSVPAGYGQQMHQGGHSNPSTPLRAMAVGGPGSANQPPFNSPTPVPQPMSVPDHHAAVSAAAAAAAPTIASRRSSEAATVGPPAAAAAA</sequence>
<feature type="compositionally biased region" description="Pro residues" evidence="12">
    <location>
        <begin position="1695"/>
        <end position="1705"/>
    </location>
</feature>
<feature type="compositionally biased region" description="Low complexity" evidence="12">
    <location>
        <begin position="1032"/>
        <end position="1048"/>
    </location>
</feature>
<dbReference type="Proteomes" id="UP001432027">
    <property type="component" value="Unassembled WGS sequence"/>
</dbReference>
<accession>A0AAV5TSN2</accession>
<evidence type="ECO:0000256" key="2">
    <source>
        <dbReference type="ARBA" id="ARBA00010107"/>
    </source>
</evidence>
<dbReference type="GO" id="GO:0010484">
    <property type="term" value="F:histone H3 acetyltransferase activity"/>
    <property type="evidence" value="ECO:0007669"/>
    <property type="project" value="TreeGrafter"/>
</dbReference>
<evidence type="ECO:0000256" key="3">
    <source>
        <dbReference type="ARBA" id="ARBA00013184"/>
    </source>
</evidence>
<gene>
    <name evidence="14" type="ORF">PENTCL1PPCAC_19409</name>
</gene>